<organism evidence="1 2">
    <name type="scientific">Coemansia helicoidea</name>
    <dbReference type="NCBI Taxonomy" id="1286919"/>
    <lineage>
        <taxon>Eukaryota</taxon>
        <taxon>Fungi</taxon>
        <taxon>Fungi incertae sedis</taxon>
        <taxon>Zoopagomycota</taxon>
        <taxon>Kickxellomycotina</taxon>
        <taxon>Kickxellomycetes</taxon>
        <taxon>Kickxellales</taxon>
        <taxon>Kickxellaceae</taxon>
        <taxon>Coemansia</taxon>
    </lineage>
</organism>
<accession>A0ACC1LE85</accession>
<comment type="caution">
    <text evidence="1">The sequence shown here is derived from an EMBL/GenBank/DDBJ whole genome shotgun (WGS) entry which is preliminary data.</text>
</comment>
<evidence type="ECO:0000313" key="1">
    <source>
        <dbReference type="EMBL" id="KAJ2806467.1"/>
    </source>
</evidence>
<protein>
    <submittedName>
        <fullName evidence="1">Uncharacterized protein</fullName>
    </submittedName>
</protein>
<evidence type="ECO:0000313" key="2">
    <source>
        <dbReference type="Proteomes" id="UP001140087"/>
    </source>
</evidence>
<dbReference type="EMBL" id="JANBUN010000139">
    <property type="protein sequence ID" value="KAJ2806467.1"/>
    <property type="molecule type" value="Genomic_DNA"/>
</dbReference>
<reference evidence="1" key="1">
    <citation type="submission" date="2022-07" db="EMBL/GenBank/DDBJ databases">
        <title>Phylogenomic reconstructions and comparative analyses of Kickxellomycotina fungi.</title>
        <authorList>
            <person name="Reynolds N.K."/>
            <person name="Stajich J.E."/>
            <person name="Barry K."/>
            <person name="Grigoriev I.V."/>
            <person name="Crous P."/>
            <person name="Smith M.E."/>
        </authorList>
    </citation>
    <scope>NUCLEOTIDE SEQUENCE</scope>
    <source>
        <strain evidence="1">BCRC 34780</strain>
    </source>
</reference>
<gene>
    <name evidence="1" type="ORF">H4R21_000861</name>
</gene>
<dbReference type="Proteomes" id="UP001140087">
    <property type="component" value="Unassembled WGS sequence"/>
</dbReference>
<keyword evidence="2" id="KW-1185">Reference proteome</keyword>
<sequence>MTWPASSGSCGSNWLPAFPYLPRSACHSRSSSADTIVADMAVVLMSPPTPPAASSPTPAASPMLIPYTALKMPQTTAPCSPRCHVGKDGRSLTPAHSLRRDSAVSCTPPPPAAAAPPPAVEADVAAHSGVFDMESDWPNTRPAAAELDPASLGYASKGKPQPWAVRPMDLYDSLRAQIRAIDDDDNEFYPA</sequence>
<proteinExistence type="predicted"/>
<name>A0ACC1LE85_9FUNG</name>